<dbReference type="Pfam" id="PF07542">
    <property type="entry name" value="ATP12"/>
    <property type="match status" value="1"/>
</dbReference>
<dbReference type="Proteomes" id="UP000184387">
    <property type="component" value="Unassembled WGS sequence"/>
</dbReference>
<dbReference type="AlphaFoldDB" id="A0A1M6H784"/>
<organism evidence="4 5">
    <name type="scientific">Muricoccus roseus</name>
    <dbReference type="NCBI Taxonomy" id="198092"/>
    <lineage>
        <taxon>Bacteria</taxon>
        <taxon>Pseudomonadati</taxon>
        <taxon>Pseudomonadota</taxon>
        <taxon>Alphaproteobacteria</taxon>
        <taxon>Acetobacterales</taxon>
        <taxon>Roseomonadaceae</taxon>
        <taxon>Muricoccus</taxon>
    </lineage>
</organism>
<name>A0A1M6H784_9PROT</name>
<dbReference type="Gene3D" id="1.10.3580.10">
    <property type="entry name" value="ATP12 ATPase"/>
    <property type="match status" value="1"/>
</dbReference>
<gene>
    <name evidence="4" type="ORF">SAMN02745194_01955</name>
</gene>
<reference evidence="4 5" key="1">
    <citation type="submission" date="2016-11" db="EMBL/GenBank/DDBJ databases">
        <authorList>
            <person name="Jaros S."/>
            <person name="Januszkiewicz K."/>
            <person name="Wedrychowicz H."/>
        </authorList>
    </citation>
    <scope>NUCLEOTIDE SEQUENCE [LARGE SCALE GENOMIC DNA]</scope>
    <source>
        <strain evidence="4 5">DSM 14916</strain>
    </source>
</reference>
<dbReference type="SUPFAM" id="SSF160909">
    <property type="entry name" value="ATP12-like"/>
    <property type="match status" value="1"/>
</dbReference>
<evidence type="ECO:0000256" key="3">
    <source>
        <dbReference type="ARBA" id="ARBA00023186"/>
    </source>
</evidence>
<protein>
    <submittedName>
        <fullName evidence="4">Chaperone required for the assembly of the F1-ATPase</fullName>
    </submittedName>
</protein>
<accession>A0A1M6H784</accession>
<dbReference type="InterPro" id="IPR011419">
    <property type="entry name" value="ATP12_ATP_synth-F1-assembly"/>
</dbReference>
<keyword evidence="5" id="KW-1185">Reference proteome</keyword>
<dbReference type="GO" id="GO:0043461">
    <property type="term" value="P:proton-transporting ATP synthase complex assembly"/>
    <property type="evidence" value="ECO:0007669"/>
    <property type="project" value="InterPro"/>
</dbReference>
<evidence type="ECO:0000256" key="1">
    <source>
        <dbReference type="ARBA" id="ARBA00008231"/>
    </source>
</evidence>
<sequence>MKRFWNEATVQPVDSGWGIALDGRPLRLPGGTTLHLQSRPLAEALAAEWHVAGGARGNEMTYEEVPLTRLVGTAVDRIAPDPAPSAAAIAEYGGSDLLCYRAEDRRLAALQAEHWQPLLDWAALHHDAPLQVTRGIIHVAQPPDSLRALHHAVAAHTPFGLSALGIAVPAMGSLVLGLALSAGRIDAAEAHRLATIDETYQESFWGTDSEALARRERIAVDIALAARLLELSR</sequence>
<dbReference type="Gene3D" id="3.30.2180.10">
    <property type="entry name" value="ATP12-like"/>
    <property type="match status" value="1"/>
</dbReference>
<comment type="similarity">
    <text evidence="1">Belongs to the ATP12 family.</text>
</comment>
<dbReference type="InterPro" id="IPR023335">
    <property type="entry name" value="ATP12_ortho_dom_sf"/>
</dbReference>
<dbReference type="STRING" id="198092.SAMN02745194_01955"/>
<keyword evidence="2" id="KW-0809">Transit peptide</keyword>
<keyword evidence="3" id="KW-0143">Chaperone</keyword>
<evidence type="ECO:0000313" key="4">
    <source>
        <dbReference type="EMBL" id="SHJ18004.1"/>
    </source>
</evidence>
<dbReference type="EMBL" id="FQZF01000009">
    <property type="protein sequence ID" value="SHJ18004.1"/>
    <property type="molecule type" value="Genomic_DNA"/>
</dbReference>
<dbReference type="PANTHER" id="PTHR21013:SF10">
    <property type="entry name" value="ATP SYNTHASE MITOCHONDRIAL F1 COMPLEX ASSEMBLY FACTOR 2"/>
    <property type="match status" value="1"/>
</dbReference>
<evidence type="ECO:0000256" key="2">
    <source>
        <dbReference type="ARBA" id="ARBA00022946"/>
    </source>
</evidence>
<dbReference type="RefSeq" id="WP_073134052.1">
    <property type="nucleotide sequence ID" value="NZ_FQZF01000009.1"/>
</dbReference>
<dbReference type="OrthoDB" id="9797825at2"/>
<dbReference type="PANTHER" id="PTHR21013">
    <property type="entry name" value="ATP SYNTHASE MITOCHONDRIAL F1 COMPLEX ASSEMBLY FACTOR 2/ATP12 PROTEIN, MITOCHONDRIAL PRECURSOR"/>
    <property type="match status" value="1"/>
</dbReference>
<proteinExistence type="inferred from homology"/>
<evidence type="ECO:0000313" key="5">
    <source>
        <dbReference type="Proteomes" id="UP000184387"/>
    </source>
</evidence>
<dbReference type="InterPro" id="IPR042272">
    <property type="entry name" value="ATP12_ATP_synth-F1-assembly_N"/>
</dbReference>